<accession>A0A9K3M5V4</accession>
<evidence type="ECO:0000313" key="2">
    <source>
        <dbReference type="EMBL" id="KAG7374537.1"/>
    </source>
</evidence>
<dbReference type="OrthoDB" id="45621at2759"/>
<keyword evidence="1" id="KW-1133">Transmembrane helix</keyword>
<comment type="caution">
    <text evidence="2">The sequence shown here is derived from an EMBL/GenBank/DDBJ whole genome shotgun (WGS) entry which is preliminary data.</text>
</comment>
<keyword evidence="1" id="KW-0812">Transmembrane</keyword>
<keyword evidence="1" id="KW-0472">Membrane</keyword>
<evidence type="ECO:0000313" key="3">
    <source>
        <dbReference type="Proteomes" id="UP000693970"/>
    </source>
</evidence>
<reference evidence="2" key="2">
    <citation type="submission" date="2021-04" db="EMBL/GenBank/DDBJ databases">
        <authorList>
            <person name="Podell S."/>
        </authorList>
    </citation>
    <scope>NUCLEOTIDE SEQUENCE</scope>
    <source>
        <strain evidence="2">Hildebrandi</strain>
    </source>
</reference>
<name>A0A9K3M5V4_9STRA</name>
<dbReference type="AlphaFoldDB" id="A0A9K3M5V4"/>
<dbReference type="EMBL" id="JAGRRH010000001">
    <property type="protein sequence ID" value="KAG7374537.1"/>
    <property type="molecule type" value="Genomic_DNA"/>
</dbReference>
<dbReference type="Proteomes" id="UP000693970">
    <property type="component" value="Unassembled WGS sequence"/>
</dbReference>
<feature type="transmembrane region" description="Helical" evidence="1">
    <location>
        <begin position="101"/>
        <end position="118"/>
    </location>
</feature>
<sequence>MGGFSETDRTDQIVSVRRQQQLQQQQQRQRHSRNVGQDIKQIQDVWNIYSFGEDLDIILMHATQRNSRMFRRMDVPMAKQQIEVTERKLIQITPGFSQRRTYSTLNIFFLILILIGIPKNTFGLTTTQGSFSNAPVMKRMYSIISATKYFTSKRPSYQHHISCTSQRCRYMALYATTDEDADNNSFLREVELGEVDSEVLEKIEQEQPSEWMVMQQLLGINTFSYVLAGLIVFFLSMNILLGPGWLGNTIGIQGTGSFEEVSPSLPGTIDLNRPEFKL</sequence>
<feature type="transmembrane region" description="Helical" evidence="1">
    <location>
        <begin position="222"/>
        <end position="241"/>
    </location>
</feature>
<evidence type="ECO:0000256" key="1">
    <source>
        <dbReference type="SAM" id="Phobius"/>
    </source>
</evidence>
<protein>
    <submittedName>
        <fullName evidence="2">Uncharacterized protein</fullName>
    </submittedName>
</protein>
<proteinExistence type="predicted"/>
<organism evidence="2 3">
    <name type="scientific">Nitzschia inconspicua</name>
    <dbReference type="NCBI Taxonomy" id="303405"/>
    <lineage>
        <taxon>Eukaryota</taxon>
        <taxon>Sar</taxon>
        <taxon>Stramenopiles</taxon>
        <taxon>Ochrophyta</taxon>
        <taxon>Bacillariophyta</taxon>
        <taxon>Bacillariophyceae</taxon>
        <taxon>Bacillariophycidae</taxon>
        <taxon>Bacillariales</taxon>
        <taxon>Bacillariaceae</taxon>
        <taxon>Nitzschia</taxon>
    </lineage>
</organism>
<gene>
    <name evidence="2" type="ORF">IV203_013632</name>
</gene>
<reference evidence="2" key="1">
    <citation type="journal article" date="2021" name="Sci. Rep.">
        <title>Diploid genomic architecture of Nitzschia inconspicua, an elite biomass production diatom.</title>
        <authorList>
            <person name="Oliver A."/>
            <person name="Podell S."/>
            <person name="Pinowska A."/>
            <person name="Traller J.C."/>
            <person name="Smith S.R."/>
            <person name="McClure R."/>
            <person name="Beliaev A."/>
            <person name="Bohutskyi P."/>
            <person name="Hill E.A."/>
            <person name="Rabines A."/>
            <person name="Zheng H."/>
            <person name="Allen L.Z."/>
            <person name="Kuo A."/>
            <person name="Grigoriev I.V."/>
            <person name="Allen A.E."/>
            <person name="Hazlebeck D."/>
            <person name="Allen E.E."/>
        </authorList>
    </citation>
    <scope>NUCLEOTIDE SEQUENCE</scope>
    <source>
        <strain evidence="2">Hildebrandi</strain>
    </source>
</reference>
<keyword evidence="3" id="KW-1185">Reference proteome</keyword>